<keyword evidence="2" id="KW-1185">Reference proteome</keyword>
<protein>
    <submittedName>
        <fullName evidence="1">Uncharacterized protein</fullName>
    </submittedName>
</protein>
<dbReference type="InParanoid" id="A0A2S8SRL2"/>
<proteinExistence type="predicted"/>
<gene>
    <name evidence="1" type="ORF">B1R32_11244</name>
</gene>
<evidence type="ECO:0000313" key="1">
    <source>
        <dbReference type="EMBL" id="PQV63389.1"/>
    </source>
</evidence>
<reference evidence="1 2" key="1">
    <citation type="journal article" date="2018" name="Syst. Appl. Microbiol.">
        <title>Abditibacterium utsteinense sp. nov., the first cultivated member of candidate phylum FBP, isolated from ice-free Antarctic soil samples.</title>
        <authorList>
            <person name="Tahon G."/>
            <person name="Tytgat B."/>
            <person name="Lebbe L."/>
            <person name="Carlier A."/>
            <person name="Willems A."/>
        </authorList>
    </citation>
    <scope>NUCLEOTIDE SEQUENCE [LARGE SCALE GENOMIC DNA]</scope>
    <source>
        <strain evidence="1 2">LMG 29911</strain>
    </source>
</reference>
<comment type="caution">
    <text evidence="1">The sequence shown here is derived from an EMBL/GenBank/DDBJ whole genome shotgun (WGS) entry which is preliminary data.</text>
</comment>
<evidence type="ECO:0000313" key="2">
    <source>
        <dbReference type="Proteomes" id="UP000237684"/>
    </source>
</evidence>
<dbReference type="EMBL" id="NIGF01000012">
    <property type="protein sequence ID" value="PQV63389.1"/>
    <property type="molecule type" value="Genomic_DNA"/>
</dbReference>
<accession>A0A2S8SRL2</accession>
<organism evidence="1 2">
    <name type="scientific">Abditibacterium utsteinense</name>
    <dbReference type="NCBI Taxonomy" id="1960156"/>
    <lineage>
        <taxon>Bacteria</taxon>
        <taxon>Pseudomonadati</taxon>
        <taxon>Abditibacteriota</taxon>
        <taxon>Abditibacteriia</taxon>
        <taxon>Abditibacteriales</taxon>
        <taxon>Abditibacteriaceae</taxon>
        <taxon>Abditibacterium</taxon>
    </lineage>
</organism>
<sequence length="80" mass="9002">MRRYSGYSRMFNLGRDKPLSGWVILNNLFDMSLSGTYKIKVSKRFRVLDLKIAPVTIASETLTVKVTSDSPTSGWTSVVL</sequence>
<dbReference type="AlphaFoldDB" id="A0A2S8SRL2"/>
<dbReference type="Proteomes" id="UP000237684">
    <property type="component" value="Unassembled WGS sequence"/>
</dbReference>
<name>A0A2S8SRL2_9BACT</name>